<evidence type="ECO:0000256" key="1">
    <source>
        <dbReference type="SAM" id="Coils"/>
    </source>
</evidence>
<keyword evidence="1" id="KW-0175">Coiled coil</keyword>
<proteinExistence type="predicted"/>
<protein>
    <submittedName>
        <fullName evidence="2">Uncharacterized protein</fullName>
    </submittedName>
</protein>
<feature type="coiled-coil region" evidence="1">
    <location>
        <begin position="101"/>
        <end position="132"/>
    </location>
</feature>
<sequence length="505" mass="56558">MSEKDREGQIVLNTLVFARELVEWYQQELDKETKSGKEKEARVQERQAELDGLKTRLEEKDAEREAELARLRLVHEKELGEARASLLEQVRKLQSFGKDLLQKAKAAAEEHQKELAETVSELEAQHRDEMDKLVATHQQEKFAAGKEGQLALSTMQDSHATEMDILRAQQKDKMAQLARVHDRQLATQAQLAQQREAQLHEEKMGKLERMSKTQLATDQHHEAMSSLRSQKGHLRQAVDGDLRRLFQRLQFGIEVVTEPVNLGDMSLPPGSPLDPDGFIKRNGAGALRFLLRHIVWNVIMNGFFSAPFGFGVFGDGEGRDRLFGLYATWRRLVAPSQQSDGAPTPDFEVFFQDPDANRWRSSTFASMRSATANASSQGPDQPLSPYAANIIKVKQDIVELLSAVTAALPEEINHKVDEIVSLAGEMALETGMHESHLGLLMPASGTSTQIGQEFLDCEDEYTVSQTTGNIELGVCPYFYRIGDGTGDFSTTWAIARGKVYIKRSP</sequence>
<feature type="coiled-coil region" evidence="1">
    <location>
        <begin position="43"/>
        <end position="70"/>
    </location>
</feature>
<keyword evidence="3" id="KW-1185">Reference proteome</keyword>
<comment type="caution">
    <text evidence="2">The sequence shown here is derived from an EMBL/GenBank/DDBJ whole genome shotgun (WGS) entry which is preliminary data.</text>
</comment>
<dbReference type="EMBL" id="MU866096">
    <property type="protein sequence ID" value="KAK4180621.1"/>
    <property type="molecule type" value="Genomic_DNA"/>
</dbReference>
<accession>A0AAN7A9S8</accession>
<evidence type="ECO:0000313" key="3">
    <source>
        <dbReference type="Proteomes" id="UP001302321"/>
    </source>
</evidence>
<reference evidence="2" key="2">
    <citation type="submission" date="2023-05" db="EMBL/GenBank/DDBJ databases">
        <authorList>
            <consortium name="Lawrence Berkeley National Laboratory"/>
            <person name="Steindorff A."/>
            <person name="Hensen N."/>
            <person name="Bonometti L."/>
            <person name="Westerberg I."/>
            <person name="Brannstrom I.O."/>
            <person name="Guillou S."/>
            <person name="Cros-Aarteil S."/>
            <person name="Calhoun S."/>
            <person name="Haridas S."/>
            <person name="Kuo A."/>
            <person name="Mondo S."/>
            <person name="Pangilinan J."/>
            <person name="Riley R."/>
            <person name="Labutti K."/>
            <person name="Andreopoulos B."/>
            <person name="Lipzen A."/>
            <person name="Chen C."/>
            <person name="Yanf M."/>
            <person name="Daum C."/>
            <person name="Ng V."/>
            <person name="Clum A."/>
            <person name="Ohm R."/>
            <person name="Martin F."/>
            <person name="Silar P."/>
            <person name="Natvig D."/>
            <person name="Lalanne C."/>
            <person name="Gautier V."/>
            <person name="Ament-Velasquez S.L."/>
            <person name="Kruys A."/>
            <person name="Hutchinson M.I."/>
            <person name="Powell A.J."/>
            <person name="Barry K."/>
            <person name="Miller A.N."/>
            <person name="Grigoriev I.V."/>
            <person name="Debuchy R."/>
            <person name="Gladieux P."/>
            <person name="Thoren M.H."/>
            <person name="Johannesson H."/>
        </authorList>
    </citation>
    <scope>NUCLEOTIDE SEQUENCE</scope>
    <source>
        <strain evidence="2">CBS 892.96</strain>
    </source>
</reference>
<evidence type="ECO:0000313" key="2">
    <source>
        <dbReference type="EMBL" id="KAK4180621.1"/>
    </source>
</evidence>
<dbReference type="AlphaFoldDB" id="A0AAN7A9S8"/>
<reference evidence="2" key="1">
    <citation type="journal article" date="2023" name="Mol. Phylogenet. Evol.">
        <title>Genome-scale phylogeny and comparative genomics of the fungal order Sordariales.</title>
        <authorList>
            <person name="Hensen N."/>
            <person name="Bonometti L."/>
            <person name="Westerberg I."/>
            <person name="Brannstrom I.O."/>
            <person name="Guillou S."/>
            <person name="Cros-Aarteil S."/>
            <person name="Calhoun S."/>
            <person name="Haridas S."/>
            <person name="Kuo A."/>
            <person name="Mondo S."/>
            <person name="Pangilinan J."/>
            <person name="Riley R."/>
            <person name="LaButti K."/>
            <person name="Andreopoulos B."/>
            <person name="Lipzen A."/>
            <person name="Chen C."/>
            <person name="Yan M."/>
            <person name="Daum C."/>
            <person name="Ng V."/>
            <person name="Clum A."/>
            <person name="Steindorff A."/>
            <person name="Ohm R.A."/>
            <person name="Martin F."/>
            <person name="Silar P."/>
            <person name="Natvig D.O."/>
            <person name="Lalanne C."/>
            <person name="Gautier V."/>
            <person name="Ament-Velasquez S.L."/>
            <person name="Kruys A."/>
            <person name="Hutchinson M.I."/>
            <person name="Powell A.J."/>
            <person name="Barry K."/>
            <person name="Miller A.N."/>
            <person name="Grigoriev I.V."/>
            <person name="Debuchy R."/>
            <person name="Gladieux P."/>
            <person name="Hiltunen Thoren M."/>
            <person name="Johannesson H."/>
        </authorList>
    </citation>
    <scope>NUCLEOTIDE SEQUENCE</scope>
    <source>
        <strain evidence="2">CBS 892.96</strain>
    </source>
</reference>
<organism evidence="2 3">
    <name type="scientific">Triangularia setosa</name>
    <dbReference type="NCBI Taxonomy" id="2587417"/>
    <lineage>
        <taxon>Eukaryota</taxon>
        <taxon>Fungi</taxon>
        <taxon>Dikarya</taxon>
        <taxon>Ascomycota</taxon>
        <taxon>Pezizomycotina</taxon>
        <taxon>Sordariomycetes</taxon>
        <taxon>Sordariomycetidae</taxon>
        <taxon>Sordariales</taxon>
        <taxon>Podosporaceae</taxon>
        <taxon>Triangularia</taxon>
    </lineage>
</organism>
<gene>
    <name evidence="2" type="ORF">QBC36DRAFT_177263</name>
</gene>
<name>A0AAN7A9S8_9PEZI</name>
<dbReference type="Proteomes" id="UP001302321">
    <property type="component" value="Unassembled WGS sequence"/>
</dbReference>